<dbReference type="Pfam" id="PF00514">
    <property type="entry name" value="Arm"/>
    <property type="match status" value="3"/>
</dbReference>
<reference evidence="5" key="1">
    <citation type="submission" date="2025-08" db="UniProtKB">
        <authorList>
            <consortium name="RefSeq"/>
        </authorList>
    </citation>
    <scope>IDENTIFICATION</scope>
    <source>
        <tissue evidence="5">Muscle</tissue>
    </source>
</reference>
<evidence type="ECO:0000256" key="2">
    <source>
        <dbReference type="ARBA" id="ARBA00022448"/>
    </source>
</evidence>
<evidence type="ECO:0000313" key="4">
    <source>
        <dbReference type="Proteomes" id="UP000504611"/>
    </source>
</evidence>
<dbReference type="OrthoDB" id="29145at2759"/>
<dbReference type="InterPro" id="IPR000225">
    <property type="entry name" value="Armadillo"/>
</dbReference>
<dbReference type="KEGG" id="ncc:104952989"/>
<proteinExistence type="inferred from homology"/>
<keyword evidence="2" id="KW-0813">Transport</keyword>
<gene>
    <name evidence="5" type="primary">LOC104952989</name>
</gene>
<dbReference type="Gene3D" id="1.25.10.10">
    <property type="entry name" value="Leucine-rich Repeat Variant"/>
    <property type="match status" value="1"/>
</dbReference>
<dbReference type="SMART" id="SM00185">
    <property type="entry name" value="ARM"/>
    <property type="match status" value="2"/>
</dbReference>
<dbReference type="AlphaFoldDB" id="A0A6I9NP12"/>
<keyword evidence="3" id="KW-0653">Protein transport</keyword>
<sequence length="190" mass="21294">MFPGLLRHNKPNIQKEAAWTLSNITAGKDTQIQEVINAGLMPMLVEILQQGDYKTQKEAVWAVTNYTSGGTMEQAAYLVQCNVLEPLLNLLTAKDSKILLVILDAIQNILQMAYKAGEVEKLCLMIEELGGLDKIETLQTHDNEAVYKSSLNIIDKYFSEENEEDDSVVPEATADSYTFQIPEDQSTFKF</sequence>
<dbReference type="SUPFAM" id="SSF48371">
    <property type="entry name" value="ARM repeat"/>
    <property type="match status" value="1"/>
</dbReference>
<accession>A0A6I9NP12</accession>
<evidence type="ECO:0000256" key="1">
    <source>
        <dbReference type="ARBA" id="ARBA00010394"/>
    </source>
</evidence>
<dbReference type="InterPro" id="IPR016024">
    <property type="entry name" value="ARM-type_fold"/>
</dbReference>
<evidence type="ECO:0000313" key="5">
    <source>
        <dbReference type="RefSeq" id="XP_010778207.1"/>
    </source>
</evidence>
<dbReference type="InterPro" id="IPR032413">
    <property type="entry name" value="Arm_3"/>
</dbReference>
<protein>
    <submittedName>
        <fullName evidence="5">Importin subunit alpha-1</fullName>
    </submittedName>
</protein>
<dbReference type="Pfam" id="PF16186">
    <property type="entry name" value="Arm_3"/>
    <property type="match status" value="1"/>
</dbReference>
<dbReference type="PANTHER" id="PTHR23316">
    <property type="entry name" value="IMPORTIN ALPHA"/>
    <property type="match status" value="1"/>
</dbReference>
<organism evidence="4 5">
    <name type="scientific">Notothenia coriiceps</name>
    <name type="common">black rockcod</name>
    <dbReference type="NCBI Taxonomy" id="8208"/>
    <lineage>
        <taxon>Eukaryota</taxon>
        <taxon>Metazoa</taxon>
        <taxon>Chordata</taxon>
        <taxon>Craniata</taxon>
        <taxon>Vertebrata</taxon>
        <taxon>Euteleostomi</taxon>
        <taxon>Actinopterygii</taxon>
        <taxon>Neopterygii</taxon>
        <taxon>Teleostei</taxon>
        <taxon>Neoteleostei</taxon>
        <taxon>Acanthomorphata</taxon>
        <taxon>Eupercaria</taxon>
        <taxon>Perciformes</taxon>
        <taxon>Notothenioidei</taxon>
        <taxon>Nototheniidae</taxon>
        <taxon>Notothenia</taxon>
    </lineage>
</organism>
<evidence type="ECO:0000256" key="3">
    <source>
        <dbReference type="ARBA" id="ARBA00022927"/>
    </source>
</evidence>
<dbReference type="GO" id="GO:0015031">
    <property type="term" value="P:protein transport"/>
    <property type="evidence" value="ECO:0007669"/>
    <property type="project" value="UniProtKB-KW"/>
</dbReference>
<keyword evidence="4" id="KW-1185">Reference proteome</keyword>
<name>A0A6I9NP12_9TELE</name>
<comment type="similarity">
    <text evidence="1">Belongs to the importin alpha family.</text>
</comment>
<dbReference type="Proteomes" id="UP000504611">
    <property type="component" value="Unplaced"/>
</dbReference>
<dbReference type="RefSeq" id="XP_010778207.1">
    <property type="nucleotide sequence ID" value="XM_010779905.1"/>
</dbReference>
<dbReference type="InterPro" id="IPR011989">
    <property type="entry name" value="ARM-like"/>
</dbReference>